<gene>
    <name evidence="3" type="ORF">OKIOD_LOCUS8814</name>
</gene>
<feature type="transmembrane region" description="Helical" evidence="2">
    <location>
        <begin position="341"/>
        <end position="360"/>
    </location>
</feature>
<evidence type="ECO:0000313" key="4">
    <source>
        <dbReference type="Proteomes" id="UP001158576"/>
    </source>
</evidence>
<keyword evidence="4" id="KW-1185">Reference proteome</keyword>
<reference evidence="3 4" key="1">
    <citation type="submission" date="2021-04" db="EMBL/GenBank/DDBJ databases">
        <authorList>
            <person name="Bliznina A."/>
        </authorList>
    </citation>
    <scope>NUCLEOTIDE SEQUENCE [LARGE SCALE GENOMIC DNA]</scope>
</reference>
<keyword evidence="2" id="KW-1133">Transmembrane helix</keyword>
<name>A0ABN7SNR2_OIKDI</name>
<keyword evidence="2" id="KW-0812">Transmembrane</keyword>
<proteinExistence type="predicted"/>
<protein>
    <submittedName>
        <fullName evidence="3">Oidioi.mRNA.OKI2018_I69.chr1.g49.t1.cds</fullName>
    </submittedName>
</protein>
<keyword evidence="2" id="KW-0472">Membrane</keyword>
<accession>A0ABN7SNR2</accession>
<dbReference type="Proteomes" id="UP001158576">
    <property type="component" value="Chromosome 1"/>
</dbReference>
<feature type="region of interest" description="Disordered" evidence="1">
    <location>
        <begin position="200"/>
        <end position="227"/>
    </location>
</feature>
<evidence type="ECO:0000256" key="2">
    <source>
        <dbReference type="SAM" id="Phobius"/>
    </source>
</evidence>
<evidence type="ECO:0000256" key="1">
    <source>
        <dbReference type="SAM" id="MobiDB-lite"/>
    </source>
</evidence>
<dbReference type="EMBL" id="OU015566">
    <property type="protein sequence ID" value="CAG5101889.1"/>
    <property type="molecule type" value="Genomic_DNA"/>
</dbReference>
<sequence>MPRKAMNEPWINLLREKDFCEECNKPFLDMHPERAHFCGLGKDVNCFRLCRLCFEDSMSWDRNKCPGCKQDFSTKDLATIDCESDDERARQEAINALFNIQLKFNESLANKVENLRLEMHKAQFAFAQAASQLERLDDTVMAQIGIEISQNAKLPVRKRARRSLVAAKRAAQITTINKRKLADLDGTVIKPVDVKRAKVEASPPGSTCKAGLASDDDADYEPIPDSPAASEEKKIFEFIDECYEATASSSYFESRTRGFSQPVSTGDIRRYRWLQDARTFGDSPFGSVLFGTPPFSSPLQCPKASTSSAAPGEGLPSSRVLAAGSEGRPAPSALKIVCVQYAIYALLFTIFLSFVAYILYWTGLWRLIVWFCRLVFWVVKGCTWLAKRFTDDELVEPEVRWVTDDDLHLGLLNVTIPKEHLQALQDMNGSALMEIAGEFRIRHVEVAADHLVAKIFPPKLQRSVSGLVFDMDRYIVSGDFDYDVTHLSSSVYDQLYNFTAPLAASYNLTLPFTRTPRSLTSPTEDGSVPARSKRGSMYESGFVDYMVDQDKLPSSTDDEVIEFVPARSRRGAMYDSGFIDYMVDQDKLPSFVDNLDDFASDSTSAFVPARSRRGSMYDSGFIDYMVDQDKLPAYTDDHYNDDTSVDLLRNQRDISLSATELQALVIPRMVQLLARLPKITGGAAAPGQLLGFGRPPPSCLWPTACLVE</sequence>
<organism evidence="3 4">
    <name type="scientific">Oikopleura dioica</name>
    <name type="common">Tunicate</name>
    <dbReference type="NCBI Taxonomy" id="34765"/>
    <lineage>
        <taxon>Eukaryota</taxon>
        <taxon>Metazoa</taxon>
        <taxon>Chordata</taxon>
        <taxon>Tunicata</taxon>
        <taxon>Appendicularia</taxon>
        <taxon>Copelata</taxon>
        <taxon>Oikopleuridae</taxon>
        <taxon>Oikopleura</taxon>
    </lineage>
</organism>
<evidence type="ECO:0000313" key="3">
    <source>
        <dbReference type="EMBL" id="CAG5101889.1"/>
    </source>
</evidence>